<keyword evidence="4" id="KW-0808">Transferase</keyword>
<evidence type="ECO:0000256" key="2">
    <source>
        <dbReference type="ARBA" id="ARBA00006962"/>
    </source>
</evidence>
<dbReference type="EMBL" id="QMFB01000009">
    <property type="protein sequence ID" value="RAV20278.1"/>
    <property type="molecule type" value="Genomic_DNA"/>
</dbReference>
<dbReference type="AlphaFoldDB" id="A0A329ML28"/>
<dbReference type="GO" id="GO:0016758">
    <property type="term" value="F:hexosyltransferase activity"/>
    <property type="evidence" value="ECO:0007669"/>
    <property type="project" value="InterPro"/>
</dbReference>
<dbReference type="OrthoDB" id="9815663at2"/>
<dbReference type="Gene3D" id="3.40.50.2000">
    <property type="entry name" value="Glycogen Phosphorylase B"/>
    <property type="match status" value="1"/>
</dbReference>
<accession>A0A329ML28</accession>
<evidence type="ECO:0000313" key="8">
    <source>
        <dbReference type="Proteomes" id="UP000250369"/>
    </source>
</evidence>
<organism evidence="7 8">
    <name type="scientific">Paenibacillus contaminans</name>
    <dbReference type="NCBI Taxonomy" id="450362"/>
    <lineage>
        <taxon>Bacteria</taxon>
        <taxon>Bacillati</taxon>
        <taxon>Bacillota</taxon>
        <taxon>Bacilli</taxon>
        <taxon>Bacillales</taxon>
        <taxon>Paenibacillaceae</taxon>
        <taxon>Paenibacillus</taxon>
    </lineage>
</organism>
<evidence type="ECO:0000256" key="4">
    <source>
        <dbReference type="ARBA" id="ARBA00022679"/>
    </source>
</evidence>
<comment type="similarity">
    <text evidence="2">Belongs to the glycosyltransferase 28 family.</text>
</comment>
<feature type="domain" description="Glycosyl transferase family 28 C-terminal" evidence="5">
    <location>
        <begin position="208"/>
        <end position="353"/>
    </location>
</feature>
<sequence length="391" mass="43984">MTKKHKVLILSGDLGDGHKQAARAILETSQLYRPDVDATIVDFMEWTHPHLHSLGRFCYIQWVKNFPSVYGYLFQKTRGDNSFSHLFKKIKLFALHRMVQLLEEVQPTVVVSTFPSAAAAMSILKSQGLTDVPTVTVITDHTDHSYWIHPYTDQYLVGSEHVRNALIARHVPASRISATGIPIRPQFSQTFDRDELRSKHGLKRSRPVVLIMGGGLGMISRTFIRLLQSDPRLEPMQFIIVCGRNDKLREKLTNELKDGKHRFIVTGFVDHVHELMALSDLIITKPGGLTTSEAIALDLPMLLYKPLPGQEQDNAAFLVSAGVALQAFDEPDLFEKLTRVFQNPQILTTIKSRTKQIQTKTATFQALRTIVKTKTVVPVPRSVGRAVYAEA</sequence>
<keyword evidence="3" id="KW-0328">Glycosyltransferase</keyword>
<dbReference type="InterPro" id="IPR050519">
    <property type="entry name" value="Glycosyltransf_28_UgtP"/>
</dbReference>
<reference evidence="7 8" key="1">
    <citation type="journal article" date="2009" name="Int. J. Syst. Evol. Microbiol.">
        <title>Paenibacillus contaminans sp. nov., isolated from a contaminated laboratory plate.</title>
        <authorList>
            <person name="Chou J.H."/>
            <person name="Lee J.H."/>
            <person name="Lin M.C."/>
            <person name="Chang P.S."/>
            <person name="Arun A.B."/>
            <person name="Young C.C."/>
            <person name="Chen W.M."/>
        </authorList>
    </citation>
    <scope>NUCLEOTIDE SEQUENCE [LARGE SCALE GENOMIC DNA]</scope>
    <source>
        <strain evidence="7 8">CKOBP-6</strain>
    </source>
</reference>
<dbReference type="PANTHER" id="PTHR43025">
    <property type="entry name" value="MONOGALACTOSYLDIACYLGLYCEROL SYNTHASE"/>
    <property type="match status" value="1"/>
</dbReference>
<dbReference type="InterPro" id="IPR009695">
    <property type="entry name" value="Diacylglyc_glucosyltr_N"/>
</dbReference>
<dbReference type="PANTHER" id="PTHR43025:SF3">
    <property type="entry name" value="MONOGALACTOSYLDIACYLGLYCEROL SYNTHASE 1, CHLOROPLASTIC"/>
    <property type="match status" value="1"/>
</dbReference>
<dbReference type="Pfam" id="PF06925">
    <property type="entry name" value="MGDG_synth"/>
    <property type="match status" value="1"/>
</dbReference>
<keyword evidence="8" id="KW-1185">Reference proteome</keyword>
<dbReference type="Proteomes" id="UP000250369">
    <property type="component" value="Unassembled WGS sequence"/>
</dbReference>
<evidence type="ECO:0000259" key="6">
    <source>
        <dbReference type="Pfam" id="PF06925"/>
    </source>
</evidence>
<evidence type="ECO:0000256" key="3">
    <source>
        <dbReference type="ARBA" id="ARBA00022676"/>
    </source>
</evidence>
<dbReference type="GO" id="GO:0016020">
    <property type="term" value="C:membrane"/>
    <property type="evidence" value="ECO:0007669"/>
    <property type="project" value="UniProtKB-SubCell"/>
</dbReference>
<gene>
    <name evidence="7" type="ORF">DQG23_17190</name>
</gene>
<dbReference type="SUPFAM" id="SSF53756">
    <property type="entry name" value="UDP-Glycosyltransferase/glycogen phosphorylase"/>
    <property type="match status" value="1"/>
</dbReference>
<evidence type="ECO:0000256" key="1">
    <source>
        <dbReference type="ARBA" id="ARBA00004370"/>
    </source>
</evidence>
<evidence type="ECO:0000313" key="7">
    <source>
        <dbReference type="EMBL" id="RAV20278.1"/>
    </source>
</evidence>
<name>A0A329ML28_9BACL</name>
<dbReference type="InterPro" id="IPR007235">
    <property type="entry name" value="Glyco_trans_28_C"/>
</dbReference>
<comment type="caution">
    <text evidence="7">The sequence shown here is derived from an EMBL/GenBank/DDBJ whole genome shotgun (WGS) entry which is preliminary data.</text>
</comment>
<dbReference type="Pfam" id="PF04101">
    <property type="entry name" value="Glyco_tran_28_C"/>
    <property type="match status" value="1"/>
</dbReference>
<comment type="subcellular location">
    <subcellularLocation>
        <location evidence="1">Membrane</location>
    </subcellularLocation>
</comment>
<protein>
    <submittedName>
        <fullName evidence="7">Galactosyldiacylglycerol synthase</fullName>
    </submittedName>
</protein>
<feature type="domain" description="Diacylglycerol glucosyltransferase N-terminal" evidence="6">
    <location>
        <begin position="18"/>
        <end position="183"/>
    </location>
</feature>
<evidence type="ECO:0000259" key="5">
    <source>
        <dbReference type="Pfam" id="PF04101"/>
    </source>
</evidence>
<proteinExistence type="inferred from homology"/>
<dbReference type="GO" id="GO:0009247">
    <property type="term" value="P:glycolipid biosynthetic process"/>
    <property type="evidence" value="ECO:0007669"/>
    <property type="project" value="InterPro"/>
</dbReference>